<accession>A0A1Y2D2A2</accession>
<dbReference type="Pfam" id="PF05970">
    <property type="entry name" value="PIF1"/>
    <property type="match status" value="1"/>
</dbReference>
<dbReference type="InterPro" id="IPR051055">
    <property type="entry name" value="PIF1_helicase"/>
</dbReference>
<dbReference type="InterPro" id="IPR027417">
    <property type="entry name" value="P-loop_NTPase"/>
</dbReference>
<comment type="similarity">
    <text evidence="1">Belongs to the helicase family.</text>
</comment>
<dbReference type="GO" id="GO:0005524">
    <property type="term" value="F:ATP binding"/>
    <property type="evidence" value="ECO:0007669"/>
    <property type="project" value="UniProtKB-KW"/>
</dbReference>
<evidence type="ECO:0000256" key="1">
    <source>
        <dbReference type="RuleBase" id="RU363044"/>
    </source>
</evidence>
<name>A0A1Y2D2A2_9FUNG</name>
<comment type="caution">
    <text evidence="3">The sequence shown here is derived from an EMBL/GenBank/DDBJ whole genome shotgun (WGS) entry which is preliminary data.</text>
</comment>
<dbReference type="GO" id="GO:0006281">
    <property type="term" value="P:DNA repair"/>
    <property type="evidence" value="ECO:0007669"/>
    <property type="project" value="UniProtKB-KW"/>
</dbReference>
<keyword evidence="1" id="KW-0547">Nucleotide-binding</keyword>
<keyword evidence="1" id="KW-0233">DNA recombination</keyword>
<dbReference type="Proteomes" id="UP000193642">
    <property type="component" value="Unassembled WGS sequence"/>
</dbReference>
<dbReference type="PANTHER" id="PTHR47642">
    <property type="entry name" value="ATP-DEPENDENT DNA HELICASE"/>
    <property type="match status" value="1"/>
</dbReference>
<keyword evidence="1" id="KW-0234">DNA repair</keyword>
<dbReference type="OrthoDB" id="2126220at2759"/>
<keyword evidence="1" id="KW-0347">Helicase</keyword>
<dbReference type="AlphaFoldDB" id="A0A1Y2D2A2"/>
<dbReference type="GO" id="GO:0043139">
    <property type="term" value="F:5'-3' DNA helicase activity"/>
    <property type="evidence" value="ECO:0007669"/>
    <property type="project" value="UniProtKB-EC"/>
</dbReference>
<dbReference type="EMBL" id="MCGO01000001">
    <property type="protein sequence ID" value="ORY53421.1"/>
    <property type="molecule type" value="Genomic_DNA"/>
</dbReference>
<dbReference type="STRING" id="329046.A0A1Y2D2A2"/>
<dbReference type="SUPFAM" id="SSF52540">
    <property type="entry name" value="P-loop containing nucleoside triphosphate hydrolases"/>
    <property type="match status" value="1"/>
</dbReference>
<comment type="catalytic activity">
    <reaction evidence="1">
        <text>ATP + H2O = ADP + phosphate + H(+)</text>
        <dbReference type="Rhea" id="RHEA:13065"/>
        <dbReference type="ChEBI" id="CHEBI:15377"/>
        <dbReference type="ChEBI" id="CHEBI:15378"/>
        <dbReference type="ChEBI" id="CHEBI:30616"/>
        <dbReference type="ChEBI" id="CHEBI:43474"/>
        <dbReference type="ChEBI" id="CHEBI:456216"/>
        <dbReference type="EC" id="5.6.2.3"/>
    </reaction>
</comment>
<comment type="cofactor">
    <cofactor evidence="1">
        <name>Mg(2+)</name>
        <dbReference type="ChEBI" id="CHEBI:18420"/>
    </cofactor>
</comment>
<dbReference type="Gene3D" id="3.40.50.300">
    <property type="entry name" value="P-loop containing nucleotide triphosphate hydrolases"/>
    <property type="match status" value="1"/>
</dbReference>
<keyword evidence="4" id="KW-1185">Reference proteome</keyword>
<keyword evidence="1" id="KW-0067">ATP-binding</keyword>
<feature type="domain" description="DNA helicase Pif1-like DEAD-box helicase" evidence="2">
    <location>
        <begin position="1"/>
        <end position="81"/>
    </location>
</feature>
<dbReference type="GO" id="GO:0016887">
    <property type="term" value="F:ATP hydrolysis activity"/>
    <property type="evidence" value="ECO:0007669"/>
    <property type="project" value="RHEA"/>
</dbReference>
<dbReference type="EC" id="5.6.2.3" evidence="1"/>
<evidence type="ECO:0000313" key="3">
    <source>
        <dbReference type="EMBL" id="ORY53421.1"/>
    </source>
</evidence>
<dbReference type="GO" id="GO:0006310">
    <property type="term" value="P:DNA recombination"/>
    <property type="evidence" value="ECO:0007669"/>
    <property type="project" value="UniProtKB-KW"/>
</dbReference>
<protein>
    <recommendedName>
        <fullName evidence="1">ATP-dependent DNA helicase</fullName>
        <ecNumber evidence="1">5.6.2.3</ecNumber>
    </recommendedName>
</protein>
<evidence type="ECO:0000259" key="2">
    <source>
        <dbReference type="Pfam" id="PF05970"/>
    </source>
</evidence>
<sequence length="121" mass="13351">MLDGEFFGKLDGVLKKLDRNAGSNTPFGGIQIVLCGDFAQLPPVSTAGRVAQFAFETQSWKDAIKRESCIVLSEIHRQTDTRLISILNELRSGVLTPATNNILSNQYFPLQIPFGMKPVQL</sequence>
<dbReference type="InterPro" id="IPR010285">
    <property type="entry name" value="DNA_helicase_pif1-like_DEAD"/>
</dbReference>
<evidence type="ECO:0000313" key="4">
    <source>
        <dbReference type="Proteomes" id="UP000193642"/>
    </source>
</evidence>
<proteinExistence type="inferred from homology"/>
<keyword evidence="1" id="KW-0227">DNA damage</keyword>
<organism evidence="3 4">
    <name type="scientific">Rhizoclosmatium globosum</name>
    <dbReference type="NCBI Taxonomy" id="329046"/>
    <lineage>
        <taxon>Eukaryota</taxon>
        <taxon>Fungi</taxon>
        <taxon>Fungi incertae sedis</taxon>
        <taxon>Chytridiomycota</taxon>
        <taxon>Chytridiomycota incertae sedis</taxon>
        <taxon>Chytridiomycetes</taxon>
        <taxon>Chytridiales</taxon>
        <taxon>Chytriomycetaceae</taxon>
        <taxon>Rhizoclosmatium</taxon>
    </lineage>
</organism>
<dbReference type="PANTHER" id="PTHR47642:SF7">
    <property type="entry name" value="ATP-DEPENDENT DNA HELICASE PIF1"/>
    <property type="match status" value="1"/>
</dbReference>
<dbReference type="GO" id="GO:0000723">
    <property type="term" value="P:telomere maintenance"/>
    <property type="evidence" value="ECO:0007669"/>
    <property type="project" value="InterPro"/>
</dbReference>
<gene>
    <name evidence="3" type="ORF">BCR33DRAFT_224</name>
</gene>
<keyword evidence="1" id="KW-0378">Hydrolase</keyword>
<reference evidence="3 4" key="1">
    <citation type="submission" date="2016-07" db="EMBL/GenBank/DDBJ databases">
        <title>Pervasive Adenine N6-methylation of Active Genes in Fungi.</title>
        <authorList>
            <consortium name="DOE Joint Genome Institute"/>
            <person name="Mondo S.J."/>
            <person name="Dannebaum R.O."/>
            <person name="Kuo R.C."/>
            <person name="Labutti K."/>
            <person name="Haridas S."/>
            <person name="Kuo A."/>
            <person name="Salamov A."/>
            <person name="Ahrendt S.R."/>
            <person name="Lipzen A."/>
            <person name="Sullivan W."/>
            <person name="Andreopoulos W.B."/>
            <person name="Clum A."/>
            <person name="Lindquist E."/>
            <person name="Daum C."/>
            <person name="Ramamoorthy G.K."/>
            <person name="Gryganskyi A."/>
            <person name="Culley D."/>
            <person name="Magnuson J.K."/>
            <person name="James T.Y."/>
            <person name="O'Malley M.A."/>
            <person name="Stajich J.E."/>
            <person name="Spatafora J.W."/>
            <person name="Visel A."/>
            <person name="Grigoriev I.V."/>
        </authorList>
    </citation>
    <scope>NUCLEOTIDE SEQUENCE [LARGE SCALE GENOMIC DNA]</scope>
    <source>
        <strain evidence="3 4">JEL800</strain>
    </source>
</reference>